<evidence type="ECO:0000256" key="1">
    <source>
        <dbReference type="SAM" id="MobiDB-lite"/>
    </source>
</evidence>
<dbReference type="AlphaFoldDB" id="A0A378X1U8"/>
<dbReference type="SUPFAM" id="SSF52777">
    <property type="entry name" value="CoA-dependent acyltransferases"/>
    <property type="match status" value="1"/>
</dbReference>
<dbReference type="Gene3D" id="3.30.559.10">
    <property type="entry name" value="Chloramphenicol acetyltransferase-like domain"/>
    <property type="match status" value="1"/>
</dbReference>
<sequence>MCPPGRGYDRGTEIPHGTALYPRGGPRRAACRSDARGHGIVHRAFHGYLYAVGLRDAFADLIARHEQLRTVYPMPGSSAAPRVLSATTAVLPRLVPTPVAAAELSEAIAEFVETETAAPLSVPVRARTFRPIGDAEEIPQHLLVVILRRAAVDRVSPARLARDLMTAYAARRRNLIPAWDAARPAHRLTVHELQGVRLIESGGERVADAYR</sequence>
<feature type="region of interest" description="Disordered" evidence="1">
    <location>
        <begin position="1"/>
        <end position="26"/>
    </location>
</feature>
<dbReference type="EMBL" id="UGRU01000001">
    <property type="protein sequence ID" value="SUA47122.1"/>
    <property type="molecule type" value="Genomic_DNA"/>
</dbReference>
<gene>
    <name evidence="2" type="primary">dhbF_11</name>
    <name evidence="2" type="ORF">NCTC13184_05656</name>
</gene>
<proteinExistence type="predicted"/>
<reference evidence="2 3" key="1">
    <citation type="submission" date="2018-06" db="EMBL/GenBank/DDBJ databases">
        <authorList>
            <consortium name="Pathogen Informatics"/>
            <person name="Doyle S."/>
        </authorList>
    </citation>
    <scope>NUCLEOTIDE SEQUENCE [LARGE SCALE GENOMIC DNA]</scope>
    <source>
        <strain evidence="2 3">NCTC13184</strain>
    </source>
</reference>
<accession>A0A378X1U8</accession>
<name>A0A378X1U8_9NOCA</name>
<evidence type="ECO:0000313" key="2">
    <source>
        <dbReference type="EMBL" id="SUA47122.1"/>
    </source>
</evidence>
<dbReference type="Proteomes" id="UP000255082">
    <property type="component" value="Unassembled WGS sequence"/>
</dbReference>
<evidence type="ECO:0000313" key="3">
    <source>
        <dbReference type="Proteomes" id="UP000255082"/>
    </source>
</evidence>
<protein>
    <submittedName>
        <fullName evidence="2">Dimodular nonribosomal peptide synthase</fullName>
    </submittedName>
</protein>
<dbReference type="InterPro" id="IPR023213">
    <property type="entry name" value="CAT-like_dom_sf"/>
</dbReference>
<organism evidence="2 3">
    <name type="scientific">Nocardia africana</name>
    <dbReference type="NCBI Taxonomy" id="134964"/>
    <lineage>
        <taxon>Bacteria</taxon>
        <taxon>Bacillati</taxon>
        <taxon>Actinomycetota</taxon>
        <taxon>Actinomycetes</taxon>
        <taxon>Mycobacteriales</taxon>
        <taxon>Nocardiaceae</taxon>
        <taxon>Nocardia</taxon>
    </lineage>
</organism>